<evidence type="ECO:0000256" key="2">
    <source>
        <dbReference type="SAM" id="MobiDB-lite"/>
    </source>
</evidence>
<dbReference type="Proteomes" id="UP001432322">
    <property type="component" value="Unassembled WGS sequence"/>
</dbReference>
<keyword evidence="1" id="KW-0175">Coiled coil</keyword>
<gene>
    <name evidence="3" type="ORF">PFISCL1PPCAC_27871</name>
</gene>
<accession>A0AAV5WXI1</accession>
<dbReference type="AlphaFoldDB" id="A0AAV5WXI1"/>
<feature type="region of interest" description="Disordered" evidence="2">
    <location>
        <begin position="1"/>
        <end position="22"/>
    </location>
</feature>
<organism evidence="3 4">
    <name type="scientific">Pristionchus fissidentatus</name>
    <dbReference type="NCBI Taxonomy" id="1538716"/>
    <lineage>
        <taxon>Eukaryota</taxon>
        <taxon>Metazoa</taxon>
        <taxon>Ecdysozoa</taxon>
        <taxon>Nematoda</taxon>
        <taxon>Chromadorea</taxon>
        <taxon>Rhabditida</taxon>
        <taxon>Rhabditina</taxon>
        <taxon>Diplogasteromorpha</taxon>
        <taxon>Diplogasteroidea</taxon>
        <taxon>Neodiplogasteridae</taxon>
        <taxon>Pristionchus</taxon>
    </lineage>
</organism>
<evidence type="ECO:0000313" key="4">
    <source>
        <dbReference type="Proteomes" id="UP001432322"/>
    </source>
</evidence>
<proteinExistence type="predicted"/>
<feature type="non-terminal residue" evidence="3">
    <location>
        <position position="1"/>
    </location>
</feature>
<evidence type="ECO:0000313" key="3">
    <source>
        <dbReference type="EMBL" id="GMT36574.1"/>
    </source>
</evidence>
<dbReference type="EMBL" id="BTSY01000007">
    <property type="protein sequence ID" value="GMT36574.1"/>
    <property type="molecule type" value="Genomic_DNA"/>
</dbReference>
<keyword evidence="4" id="KW-1185">Reference proteome</keyword>
<name>A0AAV5WXI1_9BILA</name>
<sequence length="435" mass="49166">QDETTVFMTPGATGETQQPQEKDEFAPLNRRVKGTTAVAAAAAAEAPRQTASAQINGDEAPCTIKAAANNTALENMECLLKKSPIKAEILECIEKGESVDKNPVLREEVVRALGTHILEKCEWDPSLVELSRITDQFLKPFHASFNCKKYYENFDSWIRRYIEVQRTQKDRVRKASNKRRRVLSSNGSFKSSKKEETDIAFLLLELSECKEEEEERIKRLLDQTRKYRVQFLRTSDIRTTFDSLPLVSLSPATMCGDFLGTFPRTRLLNSTWASKLTDLAKDILGEEAVQSVISPAAFPDTRPLYLLAAVLNKHFGMGPEDKGTTRIENVYQNNPDAIPPNDVIAILDESEYVQPLIFTTGSSDNYYLSLSGRHCRVGPSFLDALNTLISVYYLFNAEYNEFATNLMKVLEYLMNICTIETYPNLKPILSRIDRD</sequence>
<evidence type="ECO:0000256" key="1">
    <source>
        <dbReference type="SAM" id="Coils"/>
    </source>
</evidence>
<comment type="caution">
    <text evidence="3">The sequence shown here is derived from an EMBL/GenBank/DDBJ whole genome shotgun (WGS) entry which is preliminary data.</text>
</comment>
<feature type="coiled-coil region" evidence="1">
    <location>
        <begin position="203"/>
        <end position="230"/>
    </location>
</feature>
<protein>
    <submittedName>
        <fullName evidence="3">Uncharacterized protein</fullName>
    </submittedName>
</protein>
<reference evidence="3" key="1">
    <citation type="submission" date="2023-10" db="EMBL/GenBank/DDBJ databases">
        <title>Genome assembly of Pristionchus species.</title>
        <authorList>
            <person name="Yoshida K."/>
            <person name="Sommer R.J."/>
        </authorList>
    </citation>
    <scope>NUCLEOTIDE SEQUENCE</scope>
    <source>
        <strain evidence="3">RS5133</strain>
    </source>
</reference>